<dbReference type="Pfam" id="PF22810">
    <property type="entry name" value="LPMO_AA14"/>
    <property type="match status" value="1"/>
</dbReference>
<evidence type="ECO:0000256" key="3">
    <source>
        <dbReference type="ARBA" id="ARBA00022525"/>
    </source>
</evidence>
<evidence type="ECO:0000256" key="8">
    <source>
        <dbReference type="ARBA" id="ARBA00023033"/>
    </source>
</evidence>
<evidence type="ECO:0000256" key="4">
    <source>
        <dbReference type="ARBA" id="ARBA00022723"/>
    </source>
</evidence>
<evidence type="ECO:0000256" key="5">
    <source>
        <dbReference type="ARBA" id="ARBA00022729"/>
    </source>
</evidence>
<evidence type="ECO:0000256" key="6">
    <source>
        <dbReference type="ARBA" id="ARBA00023002"/>
    </source>
</evidence>
<dbReference type="EMBL" id="JACGCI010000209">
    <property type="protein sequence ID" value="KAF6742000.1"/>
    <property type="molecule type" value="Genomic_DNA"/>
</dbReference>
<reference evidence="14 15" key="1">
    <citation type="submission" date="2020-07" db="EMBL/GenBank/DDBJ databases">
        <title>Comparative genomics of pyrophilous fungi reveals a link between fire events and developmental genes.</title>
        <authorList>
            <consortium name="DOE Joint Genome Institute"/>
            <person name="Steindorff A.S."/>
            <person name="Carver A."/>
            <person name="Calhoun S."/>
            <person name="Stillman K."/>
            <person name="Liu H."/>
            <person name="Lipzen A."/>
            <person name="Pangilinan J."/>
            <person name="Labutti K."/>
            <person name="Bruns T.D."/>
            <person name="Grigoriev I.V."/>
        </authorList>
    </citation>
    <scope>NUCLEOTIDE SEQUENCE [LARGE SCALE GENOMIC DNA]</scope>
    <source>
        <strain evidence="14 15">CBS 144469</strain>
    </source>
</reference>
<keyword evidence="5 13" id="KW-0732">Signal</keyword>
<sequence>MTPPYSGHRNRMAVLSLAVLLLAPSVLGHVAVWHKGMYCLNGTIPGVDVLDNNAPVSPLFNLSREDWWMHHVNKCDEFPPDDGDFLELPAGGSFVTELAVNRAFTSLSYNGSRIGTFIDGQEHPGLGETSEGKSAEGCITEINIHTMNESMAAGTAFAISYNSDIKAVTPENLVVFTVLYHTPWHRVAEYKVPDLPACPPGGCHCAWGWVANGCGMPNMYMQPLRCKVVGQTGSKEVAPGKPPVWCEDDPSQCVNGPKQMVFWHQLEGNNVDVSGFDLSGRARSPAYNNKMGFSEGAQTDIFLDNDSATPTFITPAPSSTPPGFSEPAFTSGPGSNGSEPTFTSGPGANGVRDISGFLSLVTTVLSCATLQLSCIYLYLI</sequence>
<comment type="subcellular location">
    <subcellularLocation>
        <location evidence="2">Secreted</location>
    </subcellularLocation>
</comment>
<comment type="similarity">
    <text evidence="11">Belongs to the polysaccharide monooxygenase AA14 family.</text>
</comment>
<keyword evidence="8" id="KW-0503">Monooxygenase</keyword>
<name>A0A8H6H8R3_9AGAR</name>
<dbReference type="AlphaFoldDB" id="A0A8H6H8R3"/>
<dbReference type="OrthoDB" id="2019572at2759"/>
<feature type="region of interest" description="Disordered" evidence="12">
    <location>
        <begin position="314"/>
        <end position="346"/>
    </location>
</feature>
<dbReference type="InterPro" id="IPR054497">
    <property type="entry name" value="LPMO_AA14"/>
</dbReference>
<evidence type="ECO:0000256" key="13">
    <source>
        <dbReference type="SAM" id="SignalP"/>
    </source>
</evidence>
<keyword evidence="15" id="KW-1185">Reference proteome</keyword>
<keyword evidence="3" id="KW-0964">Secreted</keyword>
<dbReference type="GO" id="GO:0005576">
    <property type="term" value="C:extracellular region"/>
    <property type="evidence" value="ECO:0007669"/>
    <property type="project" value="UniProtKB-SubCell"/>
</dbReference>
<evidence type="ECO:0000256" key="9">
    <source>
        <dbReference type="ARBA" id="ARBA00023157"/>
    </source>
</evidence>
<comment type="caution">
    <text evidence="14">The sequence shown here is derived from an EMBL/GenBank/DDBJ whole genome shotgun (WGS) entry which is preliminary data.</text>
</comment>
<proteinExistence type="inferred from homology"/>
<keyword evidence="7" id="KW-0186">Copper</keyword>
<evidence type="ECO:0000256" key="11">
    <source>
        <dbReference type="ARBA" id="ARBA00046340"/>
    </source>
</evidence>
<accession>A0A8H6H8R3</accession>
<organism evidence="14 15">
    <name type="scientific">Ephemerocybe angulata</name>
    <dbReference type="NCBI Taxonomy" id="980116"/>
    <lineage>
        <taxon>Eukaryota</taxon>
        <taxon>Fungi</taxon>
        <taxon>Dikarya</taxon>
        <taxon>Basidiomycota</taxon>
        <taxon>Agaricomycotina</taxon>
        <taxon>Agaricomycetes</taxon>
        <taxon>Agaricomycetidae</taxon>
        <taxon>Agaricales</taxon>
        <taxon>Agaricineae</taxon>
        <taxon>Psathyrellaceae</taxon>
        <taxon>Ephemerocybe</taxon>
    </lineage>
</organism>
<feature type="signal peptide" evidence="13">
    <location>
        <begin position="1"/>
        <end position="28"/>
    </location>
</feature>
<evidence type="ECO:0000256" key="7">
    <source>
        <dbReference type="ARBA" id="ARBA00023008"/>
    </source>
</evidence>
<dbReference type="Proteomes" id="UP000521943">
    <property type="component" value="Unassembled WGS sequence"/>
</dbReference>
<keyword evidence="4" id="KW-0479">Metal-binding</keyword>
<dbReference type="GO" id="GO:0004497">
    <property type="term" value="F:monooxygenase activity"/>
    <property type="evidence" value="ECO:0007669"/>
    <property type="project" value="UniProtKB-KW"/>
</dbReference>
<keyword evidence="10" id="KW-0325">Glycoprotein</keyword>
<dbReference type="GO" id="GO:0046872">
    <property type="term" value="F:metal ion binding"/>
    <property type="evidence" value="ECO:0007669"/>
    <property type="project" value="UniProtKB-KW"/>
</dbReference>
<gene>
    <name evidence="14" type="ORF">DFP72DRAFT_940979</name>
</gene>
<comment type="cofactor">
    <cofactor evidence="1">
        <name>Cu(2+)</name>
        <dbReference type="ChEBI" id="CHEBI:29036"/>
    </cofactor>
</comment>
<evidence type="ECO:0000256" key="10">
    <source>
        <dbReference type="ARBA" id="ARBA00023180"/>
    </source>
</evidence>
<evidence type="ECO:0000313" key="15">
    <source>
        <dbReference type="Proteomes" id="UP000521943"/>
    </source>
</evidence>
<keyword evidence="9" id="KW-1015">Disulfide bond</keyword>
<evidence type="ECO:0000313" key="14">
    <source>
        <dbReference type="EMBL" id="KAF6742000.1"/>
    </source>
</evidence>
<feature type="chain" id="PRO_5034232079" evidence="13">
    <location>
        <begin position="29"/>
        <end position="380"/>
    </location>
</feature>
<evidence type="ECO:0000256" key="1">
    <source>
        <dbReference type="ARBA" id="ARBA00001973"/>
    </source>
</evidence>
<keyword evidence="6" id="KW-0560">Oxidoreductase</keyword>
<protein>
    <submittedName>
        <fullName evidence="14">Uncharacterized protein</fullName>
    </submittedName>
</protein>
<feature type="compositionally biased region" description="Polar residues" evidence="12">
    <location>
        <begin position="332"/>
        <end position="346"/>
    </location>
</feature>
<evidence type="ECO:0000256" key="2">
    <source>
        <dbReference type="ARBA" id="ARBA00004613"/>
    </source>
</evidence>
<evidence type="ECO:0000256" key="12">
    <source>
        <dbReference type="SAM" id="MobiDB-lite"/>
    </source>
</evidence>